<dbReference type="KEGG" id="pstt:CH92_02665"/>
<dbReference type="Pfam" id="PF20698">
    <property type="entry name" value="PIN-TPR-GreABC"/>
    <property type="match status" value="1"/>
</dbReference>
<dbReference type="EMBL" id="CP007441">
    <property type="protein sequence ID" value="AHL77602.1"/>
    <property type="molecule type" value="Genomic_DNA"/>
</dbReference>
<dbReference type="InterPro" id="IPR048987">
    <property type="entry name" value="PIN-TPR-GreABC"/>
</dbReference>
<proteinExistence type="predicted"/>
<feature type="domain" description="PIN" evidence="1">
    <location>
        <begin position="776"/>
        <end position="908"/>
    </location>
</feature>
<reference evidence="2 3" key="2">
    <citation type="submission" date="2014-03" db="EMBL/GenBank/DDBJ databases">
        <authorList>
            <person name="Baltrus D."/>
            <person name="Dougherty K."/>
        </authorList>
    </citation>
    <scope>NUCLEOTIDE SEQUENCE</scope>
    <source>
        <strain evidence="2 3">28a24</strain>
    </source>
</reference>
<evidence type="ECO:0000313" key="2">
    <source>
        <dbReference type="EMBL" id="AHL77602.1"/>
    </source>
</evidence>
<dbReference type="AlphaFoldDB" id="W8RGG3"/>
<accession>W8RGG3</accession>
<evidence type="ECO:0000259" key="1">
    <source>
        <dbReference type="Pfam" id="PF20698"/>
    </source>
</evidence>
<gene>
    <name evidence="2" type="ORF">CH92_02665</name>
</gene>
<dbReference type="RefSeq" id="WP_025240246.1">
    <property type="nucleotide sequence ID" value="NZ_CP007441.1"/>
</dbReference>
<dbReference type="OrthoDB" id="6638315at2"/>
<sequence>MTSLEQHHSGDGDNIGRDKIINEIKSLAPADLVAPMELVFESLRQKNKTTAKTQIVMLKAIAQREPESAALVEVISIYGGLVEAQDQDAAWTTIARIVSRAINPIIRDVCQAALLQLSYRTAREGEAKDLYLSEPSPGAYSQEAYLRCYANGEQIRTAVKSFPTEGLLTGAVEGAIRLSATNLALELATRLNSLYGTYNARVLLAIATGVALNPDLAGHHLWLNRPEVKERVDQLRDMAIRLLDESGTDGRIHDLSCSILNIYQYQSTELLDALKKHVQHLDPNRSEVIARCKALAGDDTCLPQAERELQAAYGDPQMRRAWCRQFLEASTHQLEEVGPFLNLANPSELGEWLSRERILTGASEMEEAYIRLVADIFRRPDQDDNPVHRREVSEHVGRFTTEWEGALHTIAPTGLFEIAEKLFALKLPHMALKLTTHAIPSHELWPSPYVLTHLHCLQEAGQNKTFDEVIARVKGADQSVALLSFQSVQAERGGDIDVAIKFSESMIELAPARPYPWYRCCYLLGRYRSLEEQRLFHERIPDSVLLNPSREVKGILFFFALAGSFKRAESRWVKWMIEDPRGHAMDLVNFHFGLNNRKTEPMQVSPSVERCLAAVQYTHEGDTLVRLIIDDELEGSECTLKASSQVGQLLQKLSPGDSENLNMATYKMEERLPPYVACVRIALTLRHVHNDGSDCFVMMHMPSDPDELIPFLEEKMAKGAERHENLQTMEAIPLYLRGHALYPSDAFKAAMNCWTDQRVPKSPLCDIGDTEPTAVVLDAYSISYLAVTNIAGYLLDTGISLVVPATTKETLEAFLTEISDEHFMLLGVTDGGRLFRTTASDLRERDAHVLENLRLILDNITVVRPAMHDEELDAFTVKDAVDASVYDAMQLSIANKIPWLCMDGTFGALHNVKGCANLRTISLGLQRFQATHNPLVHGSSPCGPTNSKAAHR</sequence>
<organism evidence="2 3">
    <name type="scientific">Stutzerimonas stutzeri</name>
    <name type="common">Pseudomonas stutzeri</name>
    <dbReference type="NCBI Taxonomy" id="316"/>
    <lineage>
        <taxon>Bacteria</taxon>
        <taxon>Pseudomonadati</taxon>
        <taxon>Pseudomonadota</taxon>
        <taxon>Gammaproteobacteria</taxon>
        <taxon>Pseudomonadales</taxon>
        <taxon>Pseudomonadaceae</taxon>
        <taxon>Stutzerimonas</taxon>
    </lineage>
</organism>
<evidence type="ECO:0000313" key="3">
    <source>
        <dbReference type="Proteomes" id="UP000019522"/>
    </source>
</evidence>
<dbReference type="PATRIC" id="fig|316.77.peg.539"/>
<dbReference type="Proteomes" id="UP000019522">
    <property type="component" value="Chromosome"/>
</dbReference>
<name>W8RGG3_STUST</name>
<reference evidence="3" key="1">
    <citation type="journal article" date="2014" name="Genome Announc.">
        <title>Complete Genome Sequence of the Highly Transformable Pseudomonas stutzeri Strain 28a24.</title>
        <authorList>
            <person name="Smith B.A."/>
            <person name="Dougherty K.M."/>
            <person name="Baltrus D.A."/>
        </authorList>
    </citation>
    <scope>NUCLEOTIDE SEQUENCE [LARGE SCALE GENOMIC DNA]</scope>
    <source>
        <strain evidence="3">28a24</strain>
    </source>
</reference>
<protein>
    <recommendedName>
        <fullName evidence="1">PIN domain-containing protein</fullName>
    </recommendedName>
</protein>